<gene>
    <name evidence="2" type="ORF">NATSA_01010</name>
</gene>
<dbReference type="PANTHER" id="PTHR42879">
    <property type="entry name" value="3-OXOACYL-(ACYL-CARRIER-PROTEIN) REDUCTASE"/>
    <property type="match status" value="1"/>
</dbReference>
<dbReference type="InterPro" id="IPR002347">
    <property type="entry name" value="SDR_fam"/>
</dbReference>
<keyword evidence="3" id="KW-1185">Reference proteome</keyword>
<dbReference type="Pfam" id="PF13561">
    <property type="entry name" value="adh_short_C2"/>
    <property type="match status" value="1"/>
</dbReference>
<comment type="similarity">
    <text evidence="1">Belongs to the short-chain dehydrogenases/reductases (SDR) family.</text>
</comment>
<sequence length="258" mass="27916">MDLQLKDRHFVVTGCSSGFGKAITNALCREGARVTGVARKQDPLSRLHQRWPHQFSPLQGDLTRSETLDRLVNMVKGKSLHGLVLNSGGPPAKPAIHTNISEWDEAYQSVFRWKVDLVLRLMPEFRSSGYGRILFVESQSVKQPIPVLALSNAMRAGVVGFAKSLSRDVASEGITVNVLAPGPHDTPAIERVIAYRAGRSGEDTAEARKAMEKAIPAGRFGTAEEFAGLAAWLLSEHSAYVTGQTISHDGGNISGLFG</sequence>
<dbReference type="AlphaFoldDB" id="A0A8J7S380"/>
<name>A0A8J7S380_9BACT</name>
<organism evidence="2 3">
    <name type="scientific">Natronogracilivirga saccharolytica</name>
    <dbReference type="NCBI Taxonomy" id="2812953"/>
    <lineage>
        <taxon>Bacteria</taxon>
        <taxon>Pseudomonadati</taxon>
        <taxon>Balneolota</taxon>
        <taxon>Balneolia</taxon>
        <taxon>Balneolales</taxon>
        <taxon>Cyclonatronaceae</taxon>
        <taxon>Natronogracilivirga</taxon>
    </lineage>
</organism>
<evidence type="ECO:0000313" key="2">
    <source>
        <dbReference type="EMBL" id="MBP3191233.1"/>
    </source>
</evidence>
<dbReference type="InterPro" id="IPR036291">
    <property type="entry name" value="NAD(P)-bd_dom_sf"/>
</dbReference>
<dbReference type="PRINTS" id="PR00081">
    <property type="entry name" value="GDHRDH"/>
</dbReference>
<proteinExistence type="inferred from homology"/>
<dbReference type="SUPFAM" id="SSF51735">
    <property type="entry name" value="NAD(P)-binding Rossmann-fold domains"/>
    <property type="match status" value="1"/>
</dbReference>
<dbReference type="RefSeq" id="WP_210509533.1">
    <property type="nucleotide sequence ID" value="NZ_JAFIDN010000001.1"/>
</dbReference>
<dbReference type="PANTHER" id="PTHR42879:SF6">
    <property type="entry name" value="NADPH-DEPENDENT REDUCTASE BACG"/>
    <property type="match status" value="1"/>
</dbReference>
<comment type="caution">
    <text evidence="2">The sequence shown here is derived from an EMBL/GenBank/DDBJ whole genome shotgun (WGS) entry which is preliminary data.</text>
</comment>
<accession>A0A8J7S380</accession>
<dbReference type="Gene3D" id="3.40.50.720">
    <property type="entry name" value="NAD(P)-binding Rossmann-like Domain"/>
    <property type="match status" value="1"/>
</dbReference>
<dbReference type="Proteomes" id="UP000673975">
    <property type="component" value="Unassembled WGS sequence"/>
</dbReference>
<reference evidence="2" key="1">
    <citation type="submission" date="2021-02" db="EMBL/GenBank/DDBJ databases">
        <title>Natronogracilivirga saccharolytica gen. nov. sp. nov. a new anaerobic, haloalkiliphilic carbohydrate-fermenting bacterium from soda lake and proposing of Cyclonatronumiaceae fam. nov. in the phylum Balneolaeota.</title>
        <authorList>
            <person name="Zhilina T.N."/>
            <person name="Sorokin D.Y."/>
            <person name="Zavarzina D.G."/>
            <person name="Toshchakov S.V."/>
            <person name="Kublanov I.V."/>
        </authorList>
    </citation>
    <scope>NUCLEOTIDE SEQUENCE</scope>
    <source>
        <strain evidence="2">Z-1702</strain>
    </source>
</reference>
<evidence type="ECO:0000313" key="3">
    <source>
        <dbReference type="Proteomes" id="UP000673975"/>
    </source>
</evidence>
<evidence type="ECO:0000256" key="1">
    <source>
        <dbReference type="ARBA" id="ARBA00006484"/>
    </source>
</evidence>
<dbReference type="InterPro" id="IPR050259">
    <property type="entry name" value="SDR"/>
</dbReference>
<protein>
    <submittedName>
        <fullName evidence="2">SDR family oxidoreductase</fullName>
    </submittedName>
</protein>
<dbReference type="EMBL" id="JAFIDN010000001">
    <property type="protein sequence ID" value="MBP3191233.1"/>
    <property type="molecule type" value="Genomic_DNA"/>
</dbReference>